<evidence type="ECO:0000313" key="2">
    <source>
        <dbReference type="EMBL" id="MDT0345967.1"/>
    </source>
</evidence>
<evidence type="ECO:0000259" key="1">
    <source>
        <dbReference type="Pfam" id="PF01323"/>
    </source>
</evidence>
<accession>A0ABU2MWE6</accession>
<organism evidence="2 3">
    <name type="scientific">Streptomyces litchfieldiae</name>
    <dbReference type="NCBI Taxonomy" id="3075543"/>
    <lineage>
        <taxon>Bacteria</taxon>
        <taxon>Bacillati</taxon>
        <taxon>Actinomycetota</taxon>
        <taxon>Actinomycetes</taxon>
        <taxon>Kitasatosporales</taxon>
        <taxon>Streptomycetaceae</taxon>
        <taxon>Streptomyces</taxon>
    </lineage>
</organism>
<protein>
    <submittedName>
        <fullName evidence="2">DsbA family oxidoreductase</fullName>
    </submittedName>
</protein>
<evidence type="ECO:0000313" key="3">
    <source>
        <dbReference type="Proteomes" id="UP001183246"/>
    </source>
</evidence>
<dbReference type="Gene3D" id="3.40.30.10">
    <property type="entry name" value="Glutaredoxin"/>
    <property type="match status" value="1"/>
</dbReference>
<keyword evidence="3" id="KW-1185">Reference proteome</keyword>
<gene>
    <name evidence="2" type="ORF">RM590_25755</name>
</gene>
<feature type="domain" description="DSBA-like thioredoxin" evidence="1">
    <location>
        <begin position="5"/>
        <end position="208"/>
    </location>
</feature>
<sequence>MSEITVEIWSDLVCPWCYIGKRRLTAALDGLGEAASGVQVVWRSYQLDPDAPTAGDLTLPEYISRRQGVAPERVAEMLASVSETAAGEGLEYQLARARPVNTFDAHRLVHHAAEEGLAAEVTERLMAAYTAEGVSLADHDALAGLAAEAGLDGDRARETLAGDDHAAAVRSDAGTARRLRLTGVPSFVLGRRYAVVGAQPAAVLRDALTRARQEALAES</sequence>
<name>A0ABU2MWE6_9ACTN</name>
<dbReference type="PANTHER" id="PTHR13887:SF41">
    <property type="entry name" value="THIOREDOXIN SUPERFAMILY PROTEIN"/>
    <property type="match status" value="1"/>
</dbReference>
<dbReference type="RefSeq" id="WP_311707102.1">
    <property type="nucleotide sequence ID" value="NZ_JAVREL010000017.1"/>
</dbReference>
<dbReference type="CDD" id="cd03024">
    <property type="entry name" value="DsbA_FrnE"/>
    <property type="match status" value="1"/>
</dbReference>
<dbReference type="PANTHER" id="PTHR13887">
    <property type="entry name" value="GLUTATHIONE S-TRANSFERASE KAPPA"/>
    <property type="match status" value="1"/>
</dbReference>
<dbReference type="InterPro" id="IPR001853">
    <property type="entry name" value="DSBA-like_thioredoxin_dom"/>
</dbReference>
<dbReference type="SUPFAM" id="SSF52833">
    <property type="entry name" value="Thioredoxin-like"/>
    <property type="match status" value="1"/>
</dbReference>
<dbReference type="EMBL" id="JAVREL010000017">
    <property type="protein sequence ID" value="MDT0345967.1"/>
    <property type="molecule type" value="Genomic_DNA"/>
</dbReference>
<dbReference type="Pfam" id="PF01323">
    <property type="entry name" value="DSBA"/>
    <property type="match status" value="1"/>
</dbReference>
<reference evidence="3" key="1">
    <citation type="submission" date="2023-07" db="EMBL/GenBank/DDBJ databases">
        <title>30 novel species of actinomycetes from the DSMZ collection.</title>
        <authorList>
            <person name="Nouioui I."/>
        </authorList>
    </citation>
    <scope>NUCLEOTIDE SEQUENCE [LARGE SCALE GENOMIC DNA]</scope>
    <source>
        <strain evidence="3">DSM 44938</strain>
    </source>
</reference>
<dbReference type="InterPro" id="IPR036249">
    <property type="entry name" value="Thioredoxin-like_sf"/>
</dbReference>
<proteinExistence type="predicted"/>
<dbReference type="Proteomes" id="UP001183246">
    <property type="component" value="Unassembled WGS sequence"/>
</dbReference>
<comment type="caution">
    <text evidence="2">The sequence shown here is derived from an EMBL/GenBank/DDBJ whole genome shotgun (WGS) entry which is preliminary data.</text>
</comment>